<dbReference type="InterPro" id="IPR058532">
    <property type="entry name" value="YjbR/MT2646/Rv2570-like"/>
</dbReference>
<dbReference type="EMBL" id="FBYC01000004">
    <property type="protein sequence ID" value="CUX80342.1"/>
    <property type="molecule type" value="Genomic_DNA"/>
</dbReference>
<comment type="caution">
    <text evidence="2">The sequence shown here is derived from an EMBL/GenBank/DDBJ whole genome shotgun (WGS) entry which is preliminary data.</text>
</comment>
<dbReference type="Proteomes" id="UP000182045">
    <property type="component" value="Unassembled WGS sequence"/>
</dbReference>
<evidence type="ECO:0000313" key="2">
    <source>
        <dbReference type="EMBL" id="KPP92989.1"/>
    </source>
</evidence>
<gene>
    <name evidence="1" type="ORF">Ga0058931_1051</name>
    <name evidence="2" type="ORF">HLUCCA05_13270</name>
</gene>
<dbReference type="EMBL" id="LJSG01000010">
    <property type="protein sequence ID" value="KPP92989.1"/>
    <property type="molecule type" value="Genomic_DNA"/>
</dbReference>
<evidence type="ECO:0000313" key="1">
    <source>
        <dbReference type="EMBL" id="CUX80342.1"/>
    </source>
</evidence>
<sequence length="115" mass="13488">MLWNDAVTLAMKWPEVSEATSYGEPSLKIRKRLLARHRLDDDTIVLLDVPAEERAHLIEIMPEVFFCEPHYHGHEIVLAYLEHAPVDVIERLLERRWRNSASKRSVTNFKNRTAQ</sequence>
<protein>
    <recommendedName>
        <fullName evidence="5">MmcQ/YjbR family DNA-binding protein</fullName>
    </recommendedName>
</protein>
<evidence type="ECO:0000313" key="4">
    <source>
        <dbReference type="Proteomes" id="UP000182045"/>
    </source>
</evidence>
<dbReference type="Pfam" id="PF04237">
    <property type="entry name" value="YjbR"/>
    <property type="match status" value="1"/>
</dbReference>
<dbReference type="AlphaFoldDB" id="A0A0P7VZI0"/>
<organism evidence="2 3">
    <name type="scientific">Roseibaca calidilacus</name>
    <dbReference type="NCBI Taxonomy" id="1666912"/>
    <lineage>
        <taxon>Bacteria</taxon>
        <taxon>Pseudomonadati</taxon>
        <taxon>Pseudomonadota</taxon>
        <taxon>Alphaproteobacteria</taxon>
        <taxon>Rhodobacterales</taxon>
        <taxon>Paracoccaceae</taxon>
        <taxon>Roseinatronobacter</taxon>
    </lineage>
</organism>
<evidence type="ECO:0008006" key="5">
    <source>
        <dbReference type="Google" id="ProtNLM"/>
    </source>
</evidence>
<proteinExistence type="predicted"/>
<dbReference type="STRING" id="1666912.Ga0058931_1051"/>
<dbReference type="RefSeq" id="WP_072245404.1">
    <property type="nucleotide sequence ID" value="NZ_FBYC01000004.1"/>
</dbReference>
<keyword evidence="4" id="KW-1185">Reference proteome</keyword>
<reference evidence="1 4" key="2">
    <citation type="submission" date="2016-01" db="EMBL/GenBank/DDBJ databases">
        <authorList>
            <person name="Varghese N."/>
        </authorList>
    </citation>
    <scope>NUCLEOTIDE SEQUENCE [LARGE SCALE GENOMIC DNA]</scope>
    <source>
        <strain evidence="1 4">HL-91</strain>
    </source>
</reference>
<evidence type="ECO:0000313" key="3">
    <source>
        <dbReference type="Proteomes" id="UP000050413"/>
    </source>
</evidence>
<name>A0A0P7VZI0_9RHOB</name>
<reference evidence="2 3" key="1">
    <citation type="submission" date="2015-09" db="EMBL/GenBank/DDBJ databases">
        <title>Identification and resolution of microdiversity through metagenomic sequencing of parallel consortia.</title>
        <authorList>
            <person name="Nelson W.C."/>
            <person name="Romine M.F."/>
            <person name="Lindemann S.R."/>
        </authorList>
    </citation>
    <scope>NUCLEOTIDE SEQUENCE [LARGE SCALE GENOMIC DNA]</scope>
    <source>
        <strain evidence="2">HL-91</strain>
    </source>
</reference>
<dbReference type="Proteomes" id="UP000050413">
    <property type="component" value="Unassembled WGS sequence"/>
</dbReference>
<dbReference type="OrthoDB" id="954305at2"/>
<accession>A0A0P7VZI0</accession>